<proteinExistence type="predicted"/>
<dbReference type="Pfam" id="PF13175">
    <property type="entry name" value="AAA_15"/>
    <property type="match status" value="1"/>
</dbReference>
<feature type="domain" description="Endonuclease GajA/Old nuclease/RecF-like AAA" evidence="1">
    <location>
        <begin position="1"/>
        <end position="48"/>
    </location>
</feature>
<evidence type="ECO:0000259" key="1">
    <source>
        <dbReference type="Pfam" id="PF13175"/>
    </source>
</evidence>
<keyword evidence="3" id="KW-1185">Reference proteome</keyword>
<dbReference type="Gene3D" id="3.40.50.300">
    <property type="entry name" value="P-loop containing nucleotide triphosphate hydrolases"/>
    <property type="match status" value="1"/>
</dbReference>
<dbReference type="InterPro" id="IPR027417">
    <property type="entry name" value="P-loop_NTPase"/>
</dbReference>
<dbReference type="SUPFAM" id="SSF52540">
    <property type="entry name" value="P-loop containing nucleoside triphosphate hydrolases"/>
    <property type="match status" value="1"/>
</dbReference>
<organism evidence="2 3">
    <name type="scientific">Chryseobacterium endophyticum</name>
    <dbReference type="NCBI Taxonomy" id="1854762"/>
    <lineage>
        <taxon>Bacteria</taxon>
        <taxon>Pseudomonadati</taxon>
        <taxon>Bacteroidota</taxon>
        <taxon>Flavobacteriia</taxon>
        <taxon>Flavobacteriales</taxon>
        <taxon>Weeksellaceae</taxon>
        <taxon>Chryseobacterium group</taxon>
        <taxon>Chryseobacterium</taxon>
    </lineage>
</organism>
<gene>
    <name evidence="2" type="ORF">AAFP95_05625</name>
</gene>
<evidence type="ECO:0000313" key="3">
    <source>
        <dbReference type="Proteomes" id="UP001463665"/>
    </source>
</evidence>
<dbReference type="InterPro" id="IPR041685">
    <property type="entry name" value="AAA_GajA/Old/RecF-like"/>
</dbReference>
<protein>
    <submittedName>
        <fullName evidence="2">AAA family ATPase</fullName>
    </submittedName>
</protein>
<name>A0AAU6WSL0_9FLAO</name>
<dbReference type="EMBL" id="CP154834">
    <property type="protein sequence ID" value="XAO75415.1"/>
    <property type="molecule type" value="Genomic_DNA"/>
</dbReference>
<dbReference type="RefSeq" id="WP_345767132.1">
    <property type="nucleotide sequence ID" value="NZ_CP154834.1"/>
</dbReference>
<sequence>MLKSITLENFFSFAEPTKIELNEDINVLVGINASGKSNFLKALELLYEAVAGVGLSKVFLTNWGDLIVLLIIHKKRLH</sequence>
<dbReference type="AlphaFoldDB" id="A0AAU6WSL0"/>
<reference evidence="2 3" key="1">
    <citation type="submission" date="2024-04" db="EMBL/GenBank/DDBJ databases">
        <title>Genome sequencing and assembly of rice foliar adapted Chryseobacterium endophyticum OsEnb-ALM-A6.</title>
        <authorList>
            <person name="Kumar S."/>
            <person name="Javed M."/>
            <person name="Chouhan V."/>
            <person name="Charishma K."/>
            <person name="Patel A."/>
            <person name="Kumar M."/>
            <person name="Sahu K.P."/>
            <person name="Kumar A."/>
        </authorList>
    </citation>
    <scope>NUCLEOTIDE SEQUENCE [LARGE SCALE GENOMIC DNA]</scope>
    <source>
        <strain evidence="2 3">OsEnb-ALM-A6</strain>
    </source>
</reference>
<evidence type="ECO:0000313" key="2">
    <source>
        <dbReference type="EMBL" id="XAO75415.1"/>
    </source>
</evidence>
<accession>A0AAU6WSL0</accession>
<dbReference type="Proteomes" id="UP001463665">
    <property type="component" value="Chromosome"/>
</dbReference>